<feature type="transmembrane region" description="Helical" evidence="4">
    <location>
        <begin position="12"/>
        <end position="32"/>
    </location>
</feature>
<dbReference type="PROSITE" id="PS51257">
    <property type="entry name" value="PROKAR_LIPOPROTEIN"/>
    <property type="match status" value="1"/>
</dbReference>
<keyword evidence="1 4" id="KW-0812">Transmembrane</keyword>
<dbReference type="Proteomes" id="UP000294547">
    <property type="component" value="Unassembled WGS sequence"/>
</dbReference>
<accession>A0A4R6RKB0</accession>
<gene>
    <name evidence="6" type="ORF">EDD54_0914</name>
</gene>
<dbReference type="InterPro" id="IPR036259">
    <property type="entry name" value="MFS_trans_sf"/>
</dbReference>
<feature type="transmembrane region" description="Helical" evidence="4">
    <location>
        <begin position="143"/>
        <end position="163"/>
    </location>
</feature>
<dbReference type="GO" id="GO:0022857">
    <property type="term" value="F:transmembrane transporter activity"/>
    <property type="evidence" value="ECO:0007669"/>
    <property type="project" value="InterPro"/>
</dbReference>
<organism evidence="6 7">
    <name type="scientific">Oharaeibacter diazotrophicus</name>
    <dbReference type="NCBI Taxonomy" id="1920512"/>
    <lineage>
        <taxon>Bacteria</taxon>
        <taxon>Pseudomonadati</taxon>
        <taxon>Pseudomonadota</taxon>
        <taxon>Alphaproteobacteria</taxon>
        <taxon>Hyphomicrobiales</taxon>
        <taxon>Pleomorphomonadaceae</taxon>
        <taxon>Oharaeibacter</taxon>
    </lineage>
</organism>
<dbReference type="InterPro" id="IPR020846">
    <property type="entry name" value="MFS_dom"/>
</dbReference>
<feature type="transmembrane region" description="Helical" evidence="4">
    <location>
        <begin position="222"/>
        <end position="244"/>
    </location>
</feature>
<evidence type="ECO:0000256" key="2">
    <source>
        <dbReference type="ARBA" id="ARBA00022989"/>
    </source>
</evidence>
<evidence type="ECO:0000256" key="3">
    <source>
        <dbReference type="ARBA" id="ARBA00023136"/>
    </source>
</evidence>
<evidence type="ECO:0000256" key="4">
    <source>
        <dbReference type="SAM" id="Phobius"/>
    </source>
</evidence>
<dbReference type="CDD" id="cd17355">
    <property type="entry name" value="MFS_YcxA_like"/>
    <property type="match status" value="1"/>
</dbReference>
<dbReference type="SUPFAM" id="SSF103473">
    <property type="entry name" value="MFS general substrate transporter"/>
    <property type="match status" value="1"/>
</dbReference>
<keyword evidence="2 4" id="KW-1133">Transmembrane helix</keyword>
<evidence type="ECO:0000313" key="6">
    <source>
        <dbReference type="EMBL" id="TDP87029.1"/>
    </source>
</evidence>
<comment type="caution">
    <text evidence="6">The sequence shown here is derived from an EMBL/GenBank/DDBJ whole genome shotgun (WGS) entry which is preliminary data.</text>
</comment>
<feature type="domain" description="Major facilitator superfamily (MFS) profile" evidence="5">
    <location>
        <begin position="17"/>
        <end position="400"/>
    </location>
</feature>
<dbReference type="PROSITE" id="PS50850">
    <property type="entry name" value="MFS"/>
    <property type="match status" value="1"/>
</dbReference>
<feature type="transmembrane region" description="Helical" evidence="4">
    <location>
        <begin position="256"/>
        <end position="274"/>
    </location>
</feature>
<dbReference type="OrthoDB" id="146345at2"/>
<dbReference type="AlphaFoldDB" id="A0A4R6RKB0"/>
<proteinExistence type="predicted"/>
<dbReference type="PANTHER" id="PTHR11360">
    <property type="entry name" value="MONOCARBOXYLATE TRANSPORTER"/>
    <property type="match status" value="1"/>
</dbReference>
<name>A0A4R6RKB0_9HYPH</name>
<feature type="transmembrane region" description="Helical" evidence="4">
    <location>
        <begin position="169"/>
        <end position="190"/>
    </location>
</feature>
<dbReference type="EMBL" id="SNXY01000006">
    <property type="protein sequence ID" value="TDP87029.1"/>
    <property type="molecule type" value="Genomic_DNA"/>
</dbReference>
<evidence type="ECO:0000313" key="7">
    <source>
        <dbReference type="Proteomes" id="UP000294547"/>
    </source>
</evidence>
<feature type="transmembrane region" description="Helical" evidence="4">
    <location>
        <begin position="83"/>
        <end position="101"/>
    </location>
</feature>
<dbReference type="Gene3D" id="1.20.1250.20">
    <property type="entry name" value="MFS general substrate transporter like domains"/>
    <property type="match status" value="2"/>
</dbReference>
<dbReference type="Pfam" id="PF07690">
    <property type="entry name" value="MFS_1"/>
    <property type="match status" value="1"/>
</dbReference>
<dbReference type="InterPro" id="IPR050327">
    <property type="entry name" value="Proton-linked_MCT"/>
</dbReference>
<feature type="transmembrane region" description="Helical" evidence="4">
    <location>
        <begin position="311"/>
        <end position="330"/>
    </location>
</feature>
<feature type="transmembrane region" description="Helical" evidence="4">
    <location>
        <begin position="52"/>
        <end position="71"/>
    </location>
</feature>
<dbReference type="InterPro" id="IPR011701">
    <property type="entry name" value="MFS"/>
</dbReference>
<evidence type="ECO:0000259" key="5">
    <source>
        <dbReference type="PROSITE" id="PS50850"/>
    </source>
</evidence>
<dbReference type="RefSeq" id="WP_126536164.1">
    <property type="nucleotide sequence ID" value="NZ_BSPM01000008.1"/>
</dbReference>
<feature type="transmembrane region" description="Helical" evidence="4">
    <location>
        <begin position="107"/>
        <end position="131"/>
    </location>
</feature>
<feature type="transmembrane region" description="Helical" evidence="4">
    <location>
        <begin position="342"/>
        <end position="365"/>
    </location>
</feature>
<feature type="transmembrane region" description="Helical" evidence="4">
    <location>
        <begin position="377"/>
        <end position="396"/>
    </location>
</feature>
<sequence length="407" mass="42872">MTTVPSRAASAVPPAVVVVCGCLVAILTFGPRSTMGFFLTPMTTANGWSREVFALAIALQNLMWGLGQPFAGMIADRFGTWRVLTAGALLYALGLVTMAYTTDPVGLQFTAGVLLGLGIAGSAFFMVLAAFARLLPASFRGTAYGLGTAAGSMGQLLFAPIGLGVIDRYGYQNALLVLACLMAVVPLLAIPLKGKPAAGGGVGGRDQTIREALGEAFGHRSYWLLIAGFFVCGFHVAFVTTHLPPYIVDKGLDASWGAWALGLIGLFNIAGSLIAGQLSNRLPKRYILSVIYFGRAVAYGLFWLLPTSPTTVLLFSAAAGFLWLSTVPPTQGLVGVMFGTRYIAMLSGIVFFSHQIGAFLGVWLGGRLYDATHSYDGVWILGVLLGIFAGIVHLPIRETAVPRPVTA</sequence>
<dbReference type="PANTHER" id="PTHR11360:SF284">
    <property type="entry name" value="EG:103B4.3 PROTEIN-RELATED"/>
    <property type="match status" value="1"/>
</dbReference>
<keyword evidence="3 4" id="KW-0472">Membrane</keyword>
<reference evidence="6 7" key="1">
    <citation type="submission" date="2019-03" db="EMBL/GenBank/DDBJ databases">
        <title>Genomic Encyclopedia of Type Strains, Phase IV (KMG-IV): sequencing the most valuable type-strain genomes for metagenomic binning, comparative biology and taxonomic classification.</title>
        <authorList>
            <person name="Goeker M."/>
        </authorList>
    </citation>
    <scope>NUCLEOTIDE SEQUENCE [LARGE SCALE GENOMIC DNA]</scope>
    <source>
        <strain evidence="6 7">DSM 102969</strain>
    </source>
</reference>
<protein>
    <submittedName>
        <fullName evidence="6">Putative MFS family arabinose efflux permease</fullName>
    </submittedName>
</protein>
<keyword evidence="7" id="KW-1185">Reference proteome</keyword>
<evidence type="ECO:0000256" key="1">
    <source>
        <dbReference type="ARBA" id="ARBA00022692"/>
    </source>
</evidence>